<accession>A0ABD2K2S5</accession>
<dbReference type="GO" id="GO:0008270">
    <property type="term" value="F:zinc ion binding"/>
    <property type="evidence" value="ECO:0007669"/>
    <property type="project" value="UniProtKB-KW"/>
</dbReference>
<evidence type="ECO:0000313" key="3">
    <source>
        <dbReference type="EMBL" id="KAL3097185.1"/>
    </source>
</evidence>
<sequence>MRLLLQAVSQPLVCHIGEGKFECLDFGFGSGNLRCAIWDLSLFVLYLPSIPVDRTLRQQLVEAVLSRNIEQLLTVLPRCEKEDVNAPIDFPKDRRTVVHLACGIGAPEILQLLIWYNADLSAVDEHGRNALWHANLSGSAECAAILIQQGGLQPEQKPQQQKHSTR</sequence>
<keyword evidence="1" id="KW-0862">Zinc</keyword>
<comment type="caution">
    <text evidence="3">The sequence shown here is derived from an EMBL/GenBank/DDBJ whole genome shotgun (WGS) entry which is preliminary data.</text>
</comment>
<keyword evidence="2" id="KW-0040">ANK repeat</keyword>
<dbReference type="PANTHER" id="PTHR45819:SF5">
    <property type="entry name" value="CENTAURIN-GAMMA-1A"/>
    <property type="match status" value="1"/>
</dbReference>
<evidence type="ECO:0000313" key="4">
    <source>
        <dbReference type="Proteomes" id="UP001620626"/>
    </source>
</evidence>
<dbReference type="Pfam" id="PF12796">
    <property type="entry name" value="Ank_2"/>
    <property type="match status" value="1"/>
</dbReference>
<dbReference type="PANTHER" id="PTHR45819">
    <property type="entry name" value="CENTAURIN-GAMMA-1A"/>
    <property type="match status" value="1"/>
</dbReference>
<dbReference type="PROSITE" id="PS50088">
    <property type="entry name" value="ANK_REPEAT"/>
    <property type="match status" value="1"/>
</dbReference>
<evidence type="ECO:0000256" key="1">
    <source>
        <dbReference type="ARBA" id="ARBA00022771"/>
    </source>
</evidence>
<dbReference type="AlphaFoldDB" id="A0ABD2K2S5"/>
<dbReference type="EMBL" id="JBICBT010000846">
    <property type="protein sequence ID" value="KAL3097185.1"/>
    <property type="molecule type" value="Genomic_DNA"/>
</dbReference>
<name>A0ABD2K2S5_9BILA</name>
<dbReference type="Gene3D" id="1.25.40.20">
    <property type="entry name" value="Ankyrin repeat-containing domain"/>
    <property type="match status" value="1"/>
</dbReference>
<reference evidence="3 4" key="1">
    <citation type="submission" date="2024-10" db="EMBL/GenBank/DDBJ databases">
        <authorList>
            <person name="Kim D."/>
        </authorList>
    </citation>
    <scope>NUCLEOTIDE SEQUENCE [LARGE SCALE GENOMIC DNA]</scope>
    <source>
        <strain evidence="3">BH-2024</strain>
    </source>
</reference>
<dbReference type="InterPro" id="IPR051282">
    <property type="entry name" value="Arf-GAP_GTPase_ANK_PH"/>
</dbReference>
<dbReference type="Proteomes" id="UP001620626">
    <property type="component" value="Unassembled WGS sequence"/>
</dbReference>
<evidence type="ECO:0000256" key="2">
    <source>
        <dbReference type="PROSITE-ProRule" id="PRU00023"/>
    </source>
</evidence>
<keyword evidence="1" id="KW-0479">Metal-binding</keyword>
<dbReference type="SMART" id="SM00248">
    <property type="entry name" value="ANK"/>
    <property type="match status" value="2"/>
</dbReference>
<keyword evidence="4" id="KW-1185">Reference proteome</keyword>
<organism evidence="3 4">
    <name type="scientific">Heterodera trifolii</name>
    <dbReference type="NCBI Taxonomy" id="157864"/>
    <lineage>
        <taxon>Eukaryota</taxon>
        <taxon>Metazoa</taxon>
        <taxon>Ecdysozoa</taxon>
        <taxon>Nematoda</taxon>
        <taxon>Chromadorea</taxon>
        <taxon>Rhabditida</taxon>
        <taxon>Tylenchina</taxon>
        <taxon>Tylenchomorpha</taxon>
        <taxon>Tylenchoidea</taxon>
        <taxon>Heteroderidae</taxon>
        <taxon>Heteroderinae</taxon>
        <taxon>Heterodera</taxon>
    </lineage>
</organism>
<feature type="repeat" description="ANK" evidence="2">
    <location>
        <begin position="93"/>
        <end position="125"/>
    </location>
</feature>
<dbReference type="InterPro" id="IPR002110">
    <property type="entry name" value="Ankyrin_rpt"/>
</dbReference>
<dbReference type="InterPro" id="IPR036770">
    <property type="entry name" value="Ankyrin_rpt-contain_sf"/>
</dbReference>
<keyword evidence="1" id="KW-0863">Zinc-finger</keyword>
<protein>
    <submittedName>
        <fullName evidence="3">Uncharacterized protein</fullName>
    </submittedName>
</protein>
<proteinExistence type="predicted"/>
<dbReference type="SUPFAM" id="SSF48403">
    <property type="entry name" value="Ankyrin repeat"/>
    <property type="match status" value="1"/>
</dbReference>
<gene>
    <name evidence="3" type="ORF">niasHT_030180</name>
</gene>